<dbReference type="AlphaFoldDB" id="A0A9P3HJ03"/>
<comment type="caution">
    <text evidence="2">The sequence shown here is derived from an EMBL/GenBank/DDBJ whole genome shotgun (WGS) entry which is preliminary data.</text>
</comment>
<accession>A0A9P3HJ03</accession>
<keyword evidence="3" id="KW-1185">Reference proteome</keyword>
<feature type="region of interest" description="Disordered" evidence="1">
    <location>
        <begin position="101"/>
        <end position="143"/>
    </location>
</feature>
<gene>
    <name evidence="2" type="ORF">EMPS_09953</name>
</gene>
<evidence type="ECO:0000256" key="1">
    <source>
        <dbReference type="SAM" id="MobiDB-lite"/>
    </source>
</evidence>
<name>A0A9P3HJ03_9FUNG</name>
<organism evidence="2 3">
    <name type="scientific">Entomortierella parvispora</name>
    <dbReference type="NCBI Taxonomy" id="205924"/>
    <lineage>
        <taxon>Eukaryota</taxon>
        <taxon>Fungi</taxon>
        <taxon>Fungi incertae sedis</taxon>
        <taxon>Mucoromycota</taxon>
        <taxon>Mortierellomycotina</taxon>
        <taxon>Mortierellomycetes</taxon>
        <taxon>Mortierellales</taxon>
        <taxon>Mortierellaceae</taxon>
        <taxon>Entomortierella</taxon>
    </lineage>
</organism>
<dbReference type="OrthoDB" id="2449793at2759"/>
<dbReference type="EMBL" id="BQFW01000013">
    <property type="protein sequence ID" value="GJJ77594.1"/>
    <property type="molecule type" value="Genomic_DNA"/>
</dbReference>
<dbReference type="Proteomes" id="UP000827284">
    <property type="component" value="Unassembled WGS sequence"/>
</dbReference>
<sequence length="163" mass="18017">MTRHQSYLRKKSFLPKGRSQLESSLKVSSTDRLQRQFKHTKPTSICGRPFCDMNYDGDSTVSPTRMPEFFEKVAFERTVQKVVDPNAEYSGQIGIAAPGEGLRKGHKAARNKELDTRASTTTSSPMATSADVPAQSGPIPLDASNTPIDMAMIAQLFKTFRTC</sequence>
<proteinExistence type="predicted"/>
<evidence type="ECO:0000313" key="2">
    <source>
        <dbReference type="EMBL" id="GJJ77594.1"/>
    </source>
</evidence>
<reference evidence="2" key="2">
    <citation type="journal article" date="2022" name="Microbiol. Resour. Announc.">
        <title>Whole-Genome Sequence of Entomortierella parvispora E1425, a Mucoromycotan Fungus Associated with Burkholderiaceae-Related Endosymbiotic Bacteria.</title>
        <authorList>
            <person name="Herlambang A."/>
            <person name="Guo Y."/>
            <person name="Takashima Y."/>
            <person name="Narisawa K."/>
            <person name="Ohta H."/>
            <person name="Nishizawa T."/>
        </authorList>
    </citation>
    <scope>NUCLEOTIDE SEQUENCE</scope>
    <source>
        <strain evidence="2">E1425</strain>
    </source>
</reference>
<reference evidence="2" key="1">
    <citation type="submission" date="2021-11" db="EMBL/GenBank/DDBJ databases">
        <authorList>
            <person name="Herlambang A."/>
            <person name="Guo Y."/>
            <person name="Takashima Y."/>
            <person name="Nishizawa T."/>
        </authorList>
    </citation>
    <scope>NUCLEOTIDE SEQUENCE</scope>
    <source>
        <strain evidence="2">E1425</strain>
    </source>
</reference>
<protein>
    <submittedName>
        <fullName evidence="2">Uncharacterized protein</fullName>
    </submittedName>
</protein>
<evidence type="ECO:0000313" key="3">
    <source>
        <dbReference type="Proteomes" id="UP000827284"/>
    </source>
</evidence>
<feature type="compositionally biased region" description="Low complexity" evidence="1">
    <location>
        <begin position="118"/>
        <end position="130"/>
    </location>
</feature>